<dbReference type="InterPro" id="IPR003959">
    <property type="entry name" value="ATPase_AAA_core"/>
</dbReference>
<feature type="domain" description="ATPase AAA-type core" evidence="2">
    <location>
        <begin position="239"/>
        <end position="323"/>
    </location>
</feature>
<dbReference type="InterPro" id="IPR051396">
    <property type="entry name" value="Bact_Antivir_Def_Nuclease"/>
</dbReference>
<protein>
    <submittedName>
        <fullName evidence="3">ATPase</fullName>
    </submittedName>
</protein>
<dbReference type="InterPro" id="IPR027417">
    <property type="entry name" value="P-loop_NTPase"/>
</dbReference>
<dbReference type="PANTHER" id="PTHR43581">
    <property type="entry name" value="ATP/GTP PHOSPHATASE"/>
    <property type="match status" value="1"/>
</dbReference>
<dbReference type="PANTHER" id="PTHR43581:SF4">
    <property type="entry name" value="ATP_GTP PHOSPHATASE"/>
    <property type="match status" value="1"/>
</dbReference>
<comment type="caution">
    <text evidence="3">The sequence shown here is derived from an EMBL/GenBank/DDBJ whole genome shotgun (WGS) entry which is preliminary data.</text>
</comment>
<organism evidence="3 4">
    <name type="scientific">Aphanothece sacrum FPU1</name>
    <dbReference type="NCBI Taxonomy" id="1920663"/>
    <lineage>
        <taxon>Bacteria</taxon>
        <taxon>Bacillati</taxon>
        <taxon>Cyanobacteriota</taxon>
        <taxon>Cyanophyceae</taxon>
        <taxon>Oscillatoriophycideae</taxon>
        <taxon>Chroococcales</taxon>
        <taxon>Aphanothecaceae</taxon>
        <taxon>Aphanothece</taxon>
    </lineage>
</organism>
<name>A0A401IKZ4_APHSA</name>
<proteinExistence type="predicted"/>
<dbReference type="OrthoDB" id="127554at2"/>
<dbReference type="Pfam" id="PF13175">
    <property type="entry name" value="AAA_15"/>
    <property type="match status" value="1"/>
</dbReference>
<evidence type="ECO:0000313" key="3">
    <source>
        <dbReference type="EMBL" id="GBF81917.1"/>
    </source>
</evidence>
<dbReference type="Proteomes" id="UP000287247">
    <property type="component" value="Unassembled WGS sequence"/>
</dbReference>
<dbReference type="GO" id="GO:0005524">
    <property type="term" value="F:ATP binding"/>
    <property type="evidence" value="ECO:0007669"/>
    <property type="project" value="InterPro"/>
</dbReference>
<accession>A0A401IKZ4</accession>
<dbReference type="EMBL" id="BDQK01000014">
    <property type="protein sequence ID" value="GBF81917.1"/>
    <property type="molecule type" value="Genomic_DNA"/>
</dbReference>
<dbReference type="SUPFAM" id="SSF52540">
    <property type="entry name" value="P-loop containing nucleoside triphosphate hydrolases"/>
    <property type="match status" value="1"/>
</dbReference>
<gene>
    <name evidence="3" type="ORF">AsFPU1_3339</name>
</gene>
<dbReference type="AlphaFoldDB" id="A0A401IKZ4"/>
<dbReference type="Pfam" id="PF13304">
    <property type="entry name" value="AAA_21"/>
    <property type="match status" value="1"/>
</dbReference>
<evidence type="ECO:0000313" key="4">
    <source>
        <dbReference type="Proteomes" id="UP000287247"/>
    </source>
</evidence>
<dbReference type="InterPro" id="IPR041685">
    <property type="entry name" value="AAA_GajA/Old/RecF-like"/>
</dbReference>
<feature type="domain" description="Endonuclease GajA/Old nuclease/RecF-like AAA" evidence="1">
    <location>
        <begin position="1"/>
        <end position="44"/>
    </location>
</feature>
<evidence type="ECO:0000259" key="2">
    <source>
        <dbReference type="Pfam" id="PF13304"/>
    </source>
</evidence>
<dbReference type="GO" id="GO:0016887">
    <property type="term" value="F:ATP hydrolysis activity"/>
    <property type="evidence" value="ECO:0007669"/>
    <property type="project" value="InterPro"/>
</dbReference>
<dbReference type="RefSeq" id="WP_124971376.1">
    <property type="nucleotide sequence ID" value="NZ_BDQK01000014.1"/>
</dbReference>
<keyword evidence="4" id="KW-1185">Reference proteome</keyword>
<dbReference type="Gene3D" id="3.40.50.300">
    <property type="entry name" value="P-loop containing nucleotide triphosphate hydrolases"/>
    <property type="match status" value="1"/>
</dbReference>
<sequence length="372" mass="43445">MLKRIYIDNFRCLVNFNLTFDAINLFLGENGTGKSTVFEVLQKIQALVNGDNKVGKIFQSVDCTRWQSLATQRFELEITGNNGIYKYELGIGHNQDKCRLEYERLWFDNQPLLKFELGEVTLYRDNYSEGPQYPFDWSQSMLPSLMPRNDNTKLTWFKERMQRLIIVKIVPSLMVDESSQEEMRLTDKMENYVSWYRYLSQDQGKIVELFGILKETLIGFNSIKFERVTEKNLVLNLKFSGEMSNSNLIEYRWGELSDGQKTLIALYTLLYGTKSEDYTVCIDEPENFLALPEIQPWIIKLYDFCQEGKLQSLLISHHPELINYLLVSPIGYWFERQSNAPVRVKSITTKETDDLGIPVSELIARGWLNESE</sequence>
<evidence type="ECO:0000259" key="1">
    <source>
        <dbReference type="Pfam" id="PF13175"/>
    </source>
</evidence>
<reference evidence="4" key="1">
    <citation type="submission" date="2017-05" db="EMBL/GenBank/DDBJ databases">
        <title>Physiological properties and genetic analysis related to exopolysaccharide production of fresh-water unicellular cyanobacterium Aphanothece sacrum, Suizenji Nori, that has been cultured as a food source in Japan.</title>
        <authorList>
            <person name="Kanesaki Y."/>
            <person name="Yoshikawa S."/>
            <person name="Ohki K."/>
        </authorList>
    </citation>
    <scope>NUCLEOTIDE SEQUENCE [LARGE SCALE GENOMIC DNA]</scope>
    <source>
        <strain evidence="4">FPU1</strain>
    </source>
</reference>